<keyword evidence="3" id="KW-0274">FAD</keyword>
<dbReference type="HOGENOM" id="CLU_009665_3_2_1"/>
<dbReference type="GO" id="GO:0071949">
    <property type="term" value="F:FAD binding"/>
    <property type="evidence" value="ECO:0007669"/>
    <property type="project" value="InterPro"/>
</dbReference>
<dbReference type="STRING" id="1126212.K2QQS8"/>
<dbReference type="AlphaFoldDB" id="K2QQS8"/>
<evidence type="ECO:0000313" key="9">
    <source>
        <dbReference type="Proteomes" id="UP000007129"/>
    </source>
</evidence>
<dbReference type="Gene3D" id="3.50.50.60">
    <property type="entry name" value="FAD/NAD(P)-binding domain"/>
    <property type="match status" value="1"/>
</dbReference>
<dbReference type="Proteomes" id="UP000007129">
    <property type="component" value="Unassembled WGS sequence"/>
</dbReference>
<evidence type="ECO:0000256" key="5">
    <source>
        <dbReference type="ARBA" id="ARBA00023033"/>
    </source>
</evidence>
<comment type="caution">
    <text evidence="8">The sequence shown here is derived from an EMBL/GenBank/DDBJ whole genome shotgun (WGS) entry which is preliminary data.</text>
</comment>
<accession>K2QQS8</accession>
<protein>
    <submittedName>
        <fullName evidence="8">Monooxygenase FAD-binding protein</fullName>
    </submittedName>
</protein>
<dbReference type="GO" id="GO:0004497">
    <property type="term" value="F:monooxygenase activity"/>
    <property type="evidence" value="ECO:0007669"/>
    <property type="project" value="UniProtKB-KW"/>
</dbReference>
<dbReference type="PANTHER" id="PTHR47178">
    <property type="entry name" value="MONOOXYGENASE, FAD-BINDING"/>
    <property type="match status" value="1"/>
</dbReference>
<dbReference type="Pfam" id="PF01494">
    <property type="entry name" value="FAD_binding_3"/>
    <property type="match status" value="1"/>
</dbReference>
<dbReference type="VEuPathDB" id="FungiDB:MPH_10576"/>
<evidence type="ECO:0000256" key="3">
    <source>
        <dbReference type="ARBA" id="ARBA00022827"/>
    </source>
</evidence>
<dbReference type="InParanoid" id="K2QQS8"/>
<keyword evidence="2" id="KW-0285">Flavoprotein</keyword>
<evidence type="ECO:0000313" key="8">
    <source>
        <dbReference type="EMBL" id="EKG12271.1"/>
    </source>
</evidence>
<proteinExistence type="predicted"/>
<keyword evidence="4" id="KW-0560">Oxidoreductase</keyword>
<dbReference type="OrthoDB" id="47494at2759"/>
<evidence type="ECO:0000256" key="1">
    <source>
        <dbReference type="ARBA" id="ARBA00001974"/>
    </source>
</evidence>
<evidence type="ECO:0000256" key="4">
    <source>
        <dbReference type="ARBA" id="ARBA00023002"/>
    </source>
</evidence>
<sequence length="462" mass="50498">MGSAEDEDISVMVIGAGSGGRLIAQGLRKVSPHILPLTSPLLQKQKQNKNGSSSSLTQLLTLSLKAGIPCTVFEQDASLDARTRDWDFGIYWAQTPLGACLPPDVRARIVAAQVDNVAPSADAHLATFNAETGELMRRVPAPYYLRLRRREFARVMGGGIDIRYGKRLVSVDATSGDGVTAIFGDGTRHTATVLVGAEGAHSPVREYLVGPEKGALLNSGVVLSIVQSKLPVGKALELCRLHPRNALTFHPNGTFMWFGVHDAYDKPDPAEWEFTFMTSWKQTGPVAFADSKEIIRDMKQRAAVFAEPFRSIADAIDEKRKAYSNYLPYWPTQGWEGHPARGKVTLAGDAAHPMTPHRGQGLNNAILDCHQFVQQVEAMPGRTPEALSEAVVRYETEMWERGHEAVMSSLENSLAVHDWDVLMQSPFFKDGLTQTAARMGNGRGEKDAQQSPTKVRPEGLSA</sequence>
<keyword evidence="5 8" id="KW-0503">Monooxygenase</keyword>
<dbReference type="InterPro" id="IPR036188">
    <property type="entry name" value="FAD/NAD-bd_sf"/>
</dbReference>
<name>K2QQS8_MACPH</name>
<dbReference type="SUPFAM" id="SSF51905">
    <property type="entry name" value="FAD/NAD(P)-binding domain"/>
    <property type="match status" value="1"/>
</dbReference>
<feature type="region of interest" description="Disordered" evidence="6">
    <location>
        <begin position="437"/>
        <end position="462"/>
    </location>
</feature>
<dbReference type="PRINTS" id="PR00420">
    <property type="entry name" value="RNGMNOXGNASE"/>
</dbReference>
<dbReference type="eggNOG" id="KOG2614">
    <property type="taxonomic scope" value="Eukaryota"/>
</dbReference>
<dbReference type="EMBL" id="AHHD01000453">
    <property type="protein sequence ID" value="EKG12271.1"/>
    <property type="molecule type" value="Genomic_DNA"/>
</dbReference>
<evidence type="ECO:0000259" key="7">
    <source>
        <dbReference type="Pfam" id="PF01494"/>
    </source>
</evidence>
<dbReference type="PANTHER" id="PTHR47178:SF3">
    <property type="entry name" value="FAD-BINDING DOMAIN-CONTAINING PROTEIN"/>
    <property type="match status" value="1"/>
</dbReference>
<reference evidence="8 9" key="1">
    <citation type="journal article" date="2012" name="BMC Genomics">
        <title>Tools to kill: Genome of one of the most destructive plant pathogenic fungi Macrophomina phaseolina.</title>
        <authorList>
            <person name="Islam M.S."/>
            <person name="Haque M.S."/>
            <person name="Islam M.M."/>
            <person name="Emdad E.M."/>
            <person name="Halim A."/>
            <person name="Hossen Q.M.M."/>
            <person name="Hossain M.Z."/>
            <person name="Ahmed B."/>
            <person name="Rahim S."/>
            <person name="Rahman M.S."/>
            <person name="Alam M.M."/>
            <person name="Hou S."/>
            <person name="Wan X."/>
            <person name="Saito J.A."/>
            <person name="Alam M."/>
        </authorList>
    </citation>
    <scope>NUCLEOTIDE SEQUENCE [LARGE SCALE GENOMIC DNA]</scope>
    <source>
        <strain evidence="8 9">MS6</strain>
    </source>
</reference>
<evidence type="ECO:0000256" key="6">
    <source>
        <dbReference type="SAM" id="MobiDB-lite"/>
    </source>
</evidence>
<feature type="domain" description="FAD-binding" evidence="7">
    <location>
        <begin position="341"/>
        <end position="378"/>
    </location>
</feature>
<organism evidence="8 9">
    <name type="scientific">Macrophomina phaseolina (strain MS6)</name>
    <name type="common">Charcoal rot fungus</name>
    <dbReference type="NCBI Taxonomy" id="1126212"/>
    <lineage>
        <taxon>Eukaryota</taxon>
        <taxon>Fungi</taxon>
        <taxon>Dikarya</taxon>
        <taxon>Ascomycota</taxon>
        <taxon>Pezizomycotina</taxon>
        <taxon>Dothideomycetes</taxon>
        <taxon>Dothideomycetes incertae sedis</taxon>
        <taxon>Botryosphaeriales</taxon>
        <taxon>Botryosphaeriaceae</taxon>
        <taxon>Macrophomina</taxon>
    </lineage>
</organism>
<evidence type="ECO:0000256" key="2">
    <source>
        <dbReference type="ARBA" id="ARBA00022630"/>
    </source>
</evidence>
<gene>
    <name evidence="8" type="ORF">MPH_10576</name>
</gene>
<comment type="cofactor">
    <cofactor evidence="1">
        <name>FAD</name>
        <dbReference type="ChEBI" id="CHEBI:57692"/>
    </cofactor>
</comment>
<dbReference type="InterPro" id="IPR002938">
    <property type="entry name" value="FAD-bd"/>
</dbReference>